<keyword evidence="1" id="KW-0732">Signal</keyword>
<dbReference type="Proteomes" id="UP000007887">
    <property type="component" value="Chromosome"/>
</dbReference>
<dbReference type="HOGENOM" id="CLU_018431_0_0_9"/>
<evidence type="ECO:0000259" key="2">
    <source>
        <dbReference type="PROSITE" id="PS51208"/>
    </source>
</evidence>
<dbReference type="KEGG" id="sri:SELR_04650"/>
<protein>
    <recommendedName>
        <fullName evidence="2">Autotransporter domain-containing protein</fullName>
    </recommendedName>
</protein>
<dbReference type="InterPro" id="IPR036709">
    <property type="entry name" value="Autotransporte_beta_dom_sf"/>
</dbReference>
<name>I0GN36_SELRL</name>
<dbReference type="InterPro" id="IPR005546">
    <property type="entry name" value="Autotransporte_beta"/>
</dbReference>
<dbReference type="eggNOG" id="COG3468">
    <property type="taxonomic scope" value="Bacteria"/>
</dbReference>
<dbReference type="SUPFAM" id="SSF103515">
    <property type="entry name" value="Autotransporter"/>
    <property type="match status" value="1"/>
</dbReference>
<accession>I0GN36</accession>
<dbReference type="EMBL" id="AP012292">
    <property type="protein sequence ID" value="BAL82173.1"/>
    <property type="molecule type" value="Genomic_DNA"/>
</dbReference>
<proteinExistence type="predicted"/>
<dbReference type="PROSITE" id="PS51208">
    <property type="entry name" value="AUTOTRANSPORTER"/>
    <property type="match status" value="1"/>
</dbReference>
<evidence type="ECO:0000313" key="3">
    <source>
        <dbReference type="EMBL" id="BAL82173.1"/>
    </source>
</evidence>
<feature type="signal peptide" evidence="1">
    <location>
        <begin position="1"/>
        <end position="29"/>
    </location>
</feature>
<gene>
    <name evidence="3" type="ordered locus">SELR_04650</name>
</gene>
<dbReference type="Gene3D" id="2.40.128.130">
    <property type="entry name" value="Autotransporter beta-domain"/>
    <property type="match status" value="1"/>
</dbReference>
<feature type="domain" description="Autotransporter" evidence="2">
    <location>
        <begin position="390"/>
        <end position="661"/>
    </location>
</feature>
<sequence length="661" mass="69464">MSQKQRADKKSKWLRLAVGAALLTGVSGAMVPSTVGAAEATVTNDGTYYSGLWKQDNPGVEDKDWKFAGDNSGNTVTFDGFEAGYDHYCAAGSNMADGEGTPGDADVTGNTITIKNSKMWGKVAGGYSTGDQEVSGNVVTIGEGTTVADGGSLQVFGGISKADSQNIKNNTVNILTSITLDALKGAENSTYSAGNNGNTLNIAAKNVTTQWFGGFENINFFLPSDIAAGDTMLKVTNEYGTDLNGVNVGVAAQSGVKLVKGDTVNLLESTKLSNAPTGDRKIDSNIKNNIKMVAAGDVLSDTEYTFELGSTDTTLTATVKDIQPYTGDSDGGEASNVLGSDEEKASAIKTSQRVKSLVETPEAAAMMLNRGSDMLTGAGFTQAKVAADASEGGEFAPFAAVGGSNLRANSGSHVDAKGYNLNVGFAREVKKGNKTYLLAPVVEYGRGSYDSYQNNGLKADGKSRFWGVGVMGRQTNSRGLYYEGSLRAGRVKSDYSSQLSVATHASYDSSSSYWAGHLGVGTVSKLKGNNTLDTYAKYFYSHMDGDEVDVKINGAAGADQITFDSVESERLRLGARFTHHVNDNNSVYVGAAYQYEIKGDARATYHGCETASPSVKGSSGMMELGWQIKPGKSPVSVDLGVTGWAGKQRGVVGNLGFKYNF</sequence>
<feature type="chain" id="PRO_5038365060" description="Autotransporter domain-containing protein" evidence="1">
    <location>
        <begin position="30"/>
        <end position="661"/>
    </location>
</feature>
<dbReference type="PATRIC" id="fig|927704.6.peg.477"/>
<evidence type="ECO:0000256" key="1">
    <source>
        <dbReference type="SAM" id="SignalP"/>
    </source>
</evidence>
<dbReference type="OrthoDB" id="1659960at2"/>
<reference evidence="3 4" key="1">
    <citation type="submission" date="2011-10" db="EMBL/GenBank/DDBJ databases">
        <title>Whole genome sequence of Selenomonas ruminantium subsp. lactilytica TAM6421.</title>
        <authorList>
            <person name="Oguchi A."/>
            <person name="Ankai A."/>
            <person name="Kaneko J."/>
            <person name="Yamada-Narita S."/>
            <person name="Fukui S."/>
            <person name="Takahashi M."/>
            <person name="Onodera T."/>
            <person name="Kojima S."/>
            <person name="Fushimi T."/>
            <person name="Abe N."/>
            <person name="Kamio Y."/>
            <person name="Yamazaki S."/>
            <person name="Fujita N."/>
        </authorList>
    </citation>
    <scope>NUCLEOTIDE SEQUENCE [LARGE SCALE GENOMIC DNA]</scope>
    <source>
        <strain evidence="4">NBRC 103574 / TAM6421</strain>
    </source>
</reference>
<dbReference type="AlphaFoldDB" id="I0GN36"/>
<dbReference type="SMART" id="SM00869">
    <property type="entry name" value="Autotransporter"/>
    <property type="match status" value="1"/>
</dbReference>
<evidence type="ECO:0000313" key="4">
    <source>
        <dbReference type="Proteomes" id="UP000007887"/>
    </source>
</evidence>
<organism evidence="3 4">
    <name type="scientific">Selenomonas ruminantium subsp. lactilytica (strain NBRC 103574 / TAM6421)</name>
    <dbReference type="NCBI Taxonomy" id="927704"/>
    <lineage>
        <taxon>Bacteria</taxon>
        <taxon>Bacillati</taxon>
        <taxon>Bacillota</taxon>
        <taxon>Negativicutes</taxon>
        <taxon>Selenomonadales</taxon>
        <taxon>Selenomonadaceae</taxon>
        <taxon>Selenomonas</taxon>
    </lineage>
</organism>
<dbReference type="RefSeq" id="WP_014423617.1">
    <property type="nucleotide sequence ID" value="NC_017068.1"/>
</dbReference>